<reference evidence="3" key="1">
    <citation type="submission" date="2016-10" db="EMBL/GenBank/DDBJ databases">
        <authorList>
            <person name="Varghese N."/>
            <person name="Submissions S."/>
        </authorList>
    </citation>
    <scope>NUCLEOTIDE SEQUENCE [LARGE SCALE GENOMIC DNA]</scope>
    <source>
        <strain evidence="3">DSM 19315</strain>
    </source>
</reference>
<dbReference type="Proteomes" id="UP000199642">
    <property type="component" value="Unassembled WGS sequence"/>
</dbReference>
<dbReference type="GO" id="GO:0006508">
    <property type="term" value="P:proteolysis"/>
    <property type="evidence" value="ECO:0007669"/>
    <property type="project" value="InterPro"/>
</dbReference>
<dbReference type="InterPro" id="IPR029030">
    <property type="entry name" value="Caspase-like_dom_sf"/>
</dbReference>
<dbReference type="Gene3D" id="2.60.40.4070">
    <property type="match status" value="1"/>
</dbReference>
<dbReference type="InterPro" id="IPR013783">
    <property type="entry name" value="Ig-like_fold"/>
</dbReference>
<name>A0A1I2NWH5_9BACT</name>
<evidence type="ECO:0000313" key="3">
    <source>
        <dbReference type="Proteomes" id="UP000199642"/>
    </source>
</evidence>
<feature type="domain" description="Gingipain" evidence="1">
    <location>
        <begin position="407"/>
        <end position="765"/>
    </location>
</feature>
<dbReference type="InterPro" id="IPR001769">
    <property type="entry name" value="Gingipain"/>
</dbReference>
<gene>
    <name evidence="2" type="ORF">SAMN04487988_101331</name>
</gene>
<dbReference type="OrthoDB" id="9757650at2"/>
<dbReference type="Pfam" id="PF01364">
    <property type="entry name" value="Peptidase_C25"/>
    <property type="match status" value="1"/>
</dbReference>
<organism evidence="2 3">
    <name type="scientific">Algoriphagus hitonicola</name>
    <dbReference type="NCBI Taxonomy" id="435880"/>
    <lineage>
        <taxon>Bacteria</taxon>
        <taxon>Pseudomonadati</taxon>
        <taxon>Bacteroidota</taxon>
        <taxon>Cytophagia</taxon>
        <taxon>Cytophagales</taxon>
        <taxon>Cyclobacteriaceae</taxon>
        <taxon>Algoriphagus</taxon>
    </lineage>
</organism>
<keyword evidence="3" id="KW-1185">Reference proteome</keyword>
<dbReference type="Gene3D" id="3.40.50.1460">
    <property type="match status" value="1"/>
</dbReference>
<dbReference type="STRING" id="435880.SAMN04487988_101331"/>
<evidence type="ECO:0000259" key="1">
    <source>
        <dbReference type="Pfam" id="PF01364"/>
    </source>
</evidence>
<accession>A0A1I2NWH5</accession>
<protein>
    <submittedName>
        <fullName evidence="2">Peptidase family C25</fullName>
    </submittedName>
</protein>
<proteinExistence type="predicted"/>
<dbReference type="GO" id="GO:0008234">
    <property type="term" value="F:cysteine-type peptidase activity"/>
    <property type="evidence" value="ECO:0007669"/>
    <property type="project" value="InterPro"/>
</dbReference>
<evidence type="ECO:0000313" key="2">
    <source>
        <dbReference type="EMBL" id="SFG07903.1"/>
    </source>
</evidence>
<sequence>MKNWIATIFGVLVPMLLFAQQPIWYSFDQDYYKIKTAADGIYRVDGETLENSGLNLSGINPANLQLFHRGQEVAIHVEGQEDGSFDAEDYILFYGLRNDATMDSVLYRQIGQIPNPEYNTFTDTTAFFLTVSPAITGKRMAVRPAPSNSLSQTTTTNSERVRVFSDQYSLGISYTLGFRLSRYDYAQGWMSGVVSKGATSQVLFEDLGSLPSSGEAMVEVGLVGRSATEHSVRILAGRSATTQREVGVADFTSFNSQVFSFPMVMSDFNPSGFISIGINPNGVGTSDNVSIAYVKINYRKNIGSGDFDQELMVFSADEQRVQIPQTTGSYEALDISSEQNPQRITLDQGASSLGFQAGVSGGSSRIFIQNQVQINQVSELEKIRFRNLLAQQANFILIGHSALEQATEDFPNPMKAYAEHRASTIGGGYDTLSIRMEDLYDHFGYGEPSPVALFQFLRTYYPIHKPSHLLLMGRDLAIYSTARSAGVNYFYRKNPAVFSFQRLVPVGGFPFSDNTFVEGLDPAFPDSPGMAVGRIVAKNAQELTNYLNKVIEKDQVGLEGPWQKELIHLGGGVSEFELNRYFNFLNGFKDIAEGLYLGGNVTTYRKRSNSVVEVIDITGDLKEGRSLVTFFGHGSPTILDIDIGFASDPTINYQNKGKYPVMLFNGCDYGSAFGTGYTQGEDWVMTPDKGAAAIMANSAIGVDVYLRRYSDAFYQKAFSDSSLIYRSLGEIKMEAEQFFVQRYGTSPLNFSHMEQMILMGDPGVRIFPADKADYSLDPQEVSIDTFDDDPLTSLSDSLKLTFALRNIGRVDTDSIRFKIDRTLPGGTMISYDPVQIPYVARLDTLEFSVPNMNLVSAGENTFTLTINDNQAVDEMNFSNNQITFTQFISLSGTINLFPQEYGIVPEKELDLIVQVPGKNEQERTIILQLDTAADYSSAYKKELRIATRGLVDWPVELISGTDSVTYYWRSKYQDPRPGESDEWTVSSFSYIDQSSEGWTQRTFPQVSENQLNNLIVDESSNKLKFVDQQLQVEVFTVGAAVDTLSFRNTQFYLNEIPQIIDNVNNANSRLCPNGSLGLVTFQQATLQPYLPIPVPGFDILDGRSCGRTPQLIQSIRNTWITGPGQNMLQDYTNNVPEGDFVVIFSVGSVTFDAWPDRAYESLKQFGASEVTLRALKTGDPYILYGRKGMRPGEALEIVGNPDMEVDPAQQTLSFETDLKGYITDGVIITPRIGPASSWQNFFQQVNDKPWIEEEGNTQFDIFGIKENGEEELLLGEELNTSIDLSFINSQEYPYLRLRYAMNDPIATAPADLDFWQVNYTGVPEGVLLVKSTKESINVVEGETGILEMQFKNISTHDFTDSIQVDWTIRNVTSREVENFSKKFPAVKAGETLDFDIEFNSMGKDGENEIEIFANPRILREQTYRNNQLDLGAYFIVQGSASTSLLDVNFDGVYIMDGDIVSPNVMINAILKDDQTLIYKTDTLGLELYLKEDCEECRFERVNFSDPKVVWSPASEENDFRVSLQPGPLPDGMYTLRVVNEDSPEPYEVNFEVINESQITNFYPYPNPFSTSVRFVFTVTGSEVPDEIKIQIMTVTGRVVREILQNELGPIRIGNNLTEYAWDGKDEYGDQLANGVYIYRVLVRKNGQFMEHRATAGDRGFNKGYGKMYLLR</sequence>
<dbReference type="RefSeq" id="WP_092788500.1">
    <property type="nucleotide sequence ID" value="NZ_FOPC01000001.1"/>
</dbReference>
<dbReference type="SUPFAM" id="SSF52129">
    <property type="entry name" value="Caspase-like"/>
    <property type="match status" value="1"/>
</dbReference>
<dbReference type="Gene3D" id="2.60.40.10">
    <property type="entry name" value="Immunoglobulins"/>
    <property type="match status" value="1"/>
</dbReference>
<dbReference type="EMBL" id="FOPC01000001">
    <property type="protein sequence ID" value="SFG07903.1"/>
    <property type="molecule type" value="Genomic_DNA"/>
</dbReference>